<dbReference type="InterPro" id="IPR003594">
    <property type="entry name" value="HATPase_dom"/>
</dbReference>
<dbReference type="PANTHER" id="PTHR43065:SF42">
    <property type="entry name" value="TWO-COMPONENT SENSOR PPRA"/>
    <property type="match status" value="1"/>
</dbReference>
<dbReference type="PROSITE" id="PS50110">
    <property type="entry name" value="RESPONSE_REGULATORY"/>
    <property type="match status" value="1"/>
</dbReference>
<evidence type="ECO:0000313" key="6">
    <source>
        <dbReference type="EMBL" id="VAV86868.1"/>
    </source>
</evidence>
<dbReference type="Gene3D" id="1.10.287.130">
    <property type="match status" value="1"/>
</dbReference>
<dbReference type="Gene3D" id="3.30.565.10">
    <property type="entry name" value="Histidine kinase-like ATPase, C-terminal domain"/>
    <property type="match status" value="1"/>
</dbReference>
<dbReference type="InterPro" id="IPR036890">
    <property type="entry name" value="HATPase_C_sf"/>
</dbReference>
<evidence type="ECO:0000256" key="1">
    <source>
        <dbReference type="ARBA" id="ARBA00022553"/>
    </source>
</evidence>
<keyword evidence="1" id="KW-0597">Phosphoprotein</keyword>
<dbReference type="EMBL" id="UOEE01000017">
    <property type="protein sequence ID" value="VAV86868.1"/>
    <property type="molecule type" value="Genomic_DNA"/>
</dbReference>
<keyword evidence="3" id="KW-0472">Membrane</keyword>
<evidence type="ECO:0000259" key="5">
    <source>
        <dbReference type="PROSITE" id="PS50110"/>
    </source>
</evidence>
<dbReference type="InterPro" id="IPR005467">
    <property type="entry name" value="His_kinase_dom"/>
</dbReference>
<dbReference type="Pfam" id="PF02518">
    <property type="entry name" value="HATPase_c"/>
    <property type="match status" value="1"/>
</dbReference>
<dbReference type="AlphaFoldDB" id="A0A3B0RFL8"/>
<evidence type="ECO:0000256" key="3">
    <source>
        <dbReference type="SAM" id="Phobius"/>
    </source>
</evidence>
<dbReference type="InterPro" id="IPR003661">
    <property type="entry name" value="HisK_dim/P_dom"/>
</dbReference>
<dbReference type="SUPFAM" id="SSF47384">
    <property type="entry name" value="Homodimeric domain of signal transducing histidine kinase"/>
    <property type="match status" value="1"/>
</dbReference>
<dbReference type="Gene3D" id="3.40.50.2300">
    <property type="match status" value="1"/>
</dbReference>
<feature type="domain" description="Histidine kinase" evidence="4">
    <location>
        <begin position="467"/>
        <end position="692"/>
    </location>
</feature>
<keyword evidence="6" id="KW-0808">Transferase</keyword>
<dbReference type="InterPro" id="IPR004358">
    <property type="entry name" value="Sig_transdc_His_kin-like_C"/>
</dbReference>
<protein>
    <submittedName>
        <fullName evidence="6">Sensory box histidine kinase/response regulator</fullName>
    </submittedName>
</protein>
<evidence type="ECO:0000259" key="4">
    <source>
        <dbReference type="PROSITE" id="PS50109"/>
    </source>
</evidence>
<dbReference type="InterPro" id="IPR000014">
    <property type="entry name" value="PAS"/>
</dbReference>
<reference evidence="6" key="1">
    <citation type="submission" date="2018-06" db="EMBL/GenBank/DDBJ databases">
        <authorList>
            <person name="Zhirakovskaya E."/>
        </authorList>
    </citation>
    <scope>NUCLEOTIDE SEQUENCE</scope>
</reference>
<dbReference type="PANTHER" id="PTHR43065">
    <property type="entry name" value="SENSOR HISTIDINE KINASE"/>
    <property type="match status" value="1"/>
</dbReference>
<feature type="region of interest" description="Disordered" evidence="2">
    <location>
        <begin position="699"/>
        <end position="719"/>
    </location>
</feature>
<dbReference type="SUPFAM" id="SSF52172">
    <property type="entry name" value="CheY-like"/>
    <property type="match status" value="1"/>
</dbReference>
<keyword evidence="3" id="KW-1133">Transmembrane helix</keyword>
<dbReference type="PRINTS" id="PR00344">
    <property type="entry name" value="BCTRLSENSOR"/>
</dbReference>
<organism evidence="6">
    <name type="scientific">hydrothermal vent metagenome</name>
    <dbReference type="NCBI Taxonomy" id="652676"/>
    <lineage>
        <taxon>unclassified sequences</taxon>
        <taxon>metagenomes</taxon>
        <taxon>ecological metagenomes</taxon>
    </lineage>
</organism>
<dbReference type="CDD" id="cd00082">
    <property type="entry name" value="HisKA"/>
    <property type="match status" value="1"/>
</dbReference>
<keyword evidence="3" id="KW-0812">Transmembrane</keyword>
<dbReference type="SMART" id="SM00387">
    <property type="entry name" value="HATPase_c"/>
    <property type="match status" value="1"/>
</dbReference>
<feature type="transmembrane region" description="Helical" evidence="3">
    <location>
        <begin position="47"/>
        <end position="66"/>
    </location>
</feature>
<dbReference type="Pfam" id="PF13188">
    <property type="entry name" value="PAS_8"/>
    <property type="match status" value="1"/>
</dbReference>
<dbReference type="SMART" id="SM00388">
    <property type="entry name" value="HisKA"/>
    <property type="match status" value="1"/>
</dbReference>
<dbReference type="InterPro" id="IPR011006">
    <property type="entry name" value="CheY-like_superfamily"/>
</dbReference>
<dbReference type="PROSITE" id="PS50109">
    <property type="entry name" value="HIS_KIN"/>
    <property type="match status" value="1"/>
</dbReference>
<dbReference type="GO" id="GO:0000155">
    <property type="term" value="F:phosphorelay sensor kinase activity"/>
    <property type="evidence" value="ECO:0007669"/>
    <property type="project" value="InterPro"/>
</dbReference>
<name>A0A3B0RFL8_9ZZZZ</name>
<dbReference type="SMART" id="SM00448">
    <property type="entry name" value="REC"/>
    <property type="match status" value="1"/>
</dbReference>
<dbReference type="InterPro" id="IPR001789">
    <property type="entry name" value="Sig_transdc_resp-reg_receiver"/>
</dbReference>
<keyword evidence="6" id="KW-0418">Kinase</keyword>
<dbReference type="Pfam" id="PF00072">
    <property type="entry name" value="Response_reg"/>
    <property type="match status" value="1"/>
</dbReference>
<dbReference type="SUPFAM" id="SSF55874">
    <property type="entry name" value="ATPase domain of HSP90 chaperone/DNA topoisomerase II/histidine kinase"/>
    <property type="match status" value="1"/>
</dbReference>
<gene>
    <name evidence="6" type="ORF">MNBD_ALPHA06-135</name>
</gene>
<feature type="transmembrane region" description="Helical" evidence="3">
    <location>
        <begin position="20"/>
        <end position="40"/>
    </location>
</feature>
<evidence type="ECO:0000256" key="2">
    <source>
        <dbReference type="SAM" id="MobiDB-lite"/>
    </source>
</evidence>
<accession>A0A3B0RFL8</accession>
<proteinExistence type="predicted"/>
<dbReference type="InterPro" id="IPR036097">
    <property type="entry name" value="HisK_dim/P_sf"/>
</dbReference>
<sequence length="847" mass="90725">MRQAKNLVSRFALSDAWKRVLLYGSASASIFALGVALLMPKNIGPEGFILAFGIAAVLVVLLYALWSGDATAKAMSPASVAKLDKDPAFALAALDQSKDAVIISSARGDVIFANASYRKLLKRSGVMAQSGRPSSFEQLVGGHPGLSAIAFRMAKAARAQENLSERLPSFEIDGEMMEFDAEVSALPGGQSILRLQKRASLHDGGGALSSPIAGTAMIDTAPVGFFSAGHDGKTRYMNETLRTWLGIATNAPSPDITDFVSGNAARVLGRRGTAGEVTRSEVMLQARDGIETAAVIVTNWAEDERQPSSRSVVFGSGRAASPAGVAQALEPANLGDGHSLDEIFNAAPFGVARLDGQELDLAVIEDCNPALMQMSGGVATPGTAFLKLFHADNDQIEDSLNKASLSDQTPTEVMLVGQSPRACHLYLASDRAGRTLVYLMDMAGWKELESQLFQAQKMHAIGKLAGGIAHDFNTLLGVIRLNCDELLACHPIGDPSYGELQQINLTVNRSKALVKQLLAFSHKQTIQAKQLDVAEFLSDVTILLKQVLQESVKLEVKHAREKLTVRADRRHLETALMNLATNARDAMKDRKGASLVIQTSFRDAIPAEAAADKNPPAGNWVLIEVIDNGTGMDEEVLAKVFEPFYTTKGVGQGTGLGLSTVYGIIKQSGGYLHPVSKLGEGTNFQLWLPASEAKVIPAKTASKSAPAKEKPKPPSDLSGRGKILFVEDEAALRSIAAKTLVKRGYEVLQAGDGEEALELAREHAGTIDLLISDVVMPTMDGPTMLKEAREYLADSRIVFISGYAEEEFSEILSQETDVSFLPKPFSLKELATKVKEELAQKTGQKKS</sequence>
<feature type="domain" description="Response regulatory" evidence="5">
    <location>
        <begin position="722"/>
        <end position="838"/>
    </location>
</feature>